<keyword evidence="3" id="KW-0804">Transcription</keyword>
<organism evidence="6 7">
    <name type="scientific">Saccharopolyspora shandongensis</name>
    <dbReference type="NCBI Taxonomy" id="418495"/>
    <lineage>
        <taxon>Bacteria</taxon>
        <taxon>Bacillati</taxon>
        <taxon>Actinomycetota</taxon>
        <taxon>Actinomycetes</taxon>
        <taxon>Pseudonocardiales</taxon>
        <taxon>Pseudonocardiaceae</taxon>
        <taxon>Saccharopolyspora</taxon>
    </lineage>
</organism>
<accession>A0A1H2TAF0</accession>
<dbReference type="PRINTS" id="PR00032">
    <property type="entry name" value="HTHARAC"/>
</dbReference>
<feature type="region of interest" description="Disordered" evidence="4">
    <location>
        <begin position="315"/>
        <end position="337"/>
    </location>
</feature>
<dbReference type="SMART" id="SM00342">
    <property type="entry name" value="HTH_ARAC"/>
    <property type="match status" value="1"/>
</dbReference>
<dbReference type="InterPro" id="IPR009057">
    <property type="entry name" value="Homeodomain-like_sf"/>
</dbReference>
<dbReference type="PANTHER" id="PTHR46796:SF6">
    <property type="entry name" value="ARAC SUBFAMILY"/>
    <property type="match status" value="1"/>
</dbReference>
<dbReference type="GO" id="GO:0043565">
    <property type="term" value="F:sequence-specific DNA binding"/>
    <property type="evidence" value="ECO:0007669"/>
    <property type="project" value="InterPro"/>
</dbReference>
<keyword evidence="2" id="KW-0238">DNA-binding</keyword>
<dbReference type="PROSITE" id="PS00041">
    <property type="entry name" value="HTH_ARAC_FAMILY_1"/>
    <property type="match status" value="1"/>
</dbReference>
<evidence type="ECO:0000256" key="4">
    <source>
        <dbReference type="SAM" id="MobiDB-lite"/>
    </source>
</evidence>
<dbReference type="Pfam" id="PF12833">
    <property type="entry name" value="HTH_18"/>
    <property type="match status" value="1"/>
</dbReference>
<proteinExistence type="predicted"/>
<name>A0A1H2TAF0_9PSEU</name>
<keyword evidence="7" id="KW-1185">Reference proteome</keyword>
<keyword evidence="1" id="KW-0805">Transcription regulation</keyword>
<dbReference type="AlphaFoldDB" id="A0A1H2TAF0"/>
<dbReference type="GO" id="GO:0003700">
    <property type="term" value="F:DNA-binding transcription factor activity"/>
    <property type="evidence" value="ECO:0007669"/>
    <property type="project" value="InterPro"/>
</dbReference>
<evidence type="ECO:0000256" key="1">
    <source>
        <dbReference type="ARBA" id="ARBA00023015"/>
    </source>
</evidence>
<sequence length="337" mass="37365">MKILFDAGQFAPKDRAAAFEAAFASAVSPTRVRFLTEHPASIQARVSGTQLHRNVTLVHTVHTSAVHERAEEHRNRTGPDRIAFVLFDGAPGYYEHHGYHRPLRRGNLFLTDLNAAFNYSCQGTGTGFSIQVERSQLEASVETIRSADHRLATSPLYGVVHDHLASLATYAPLLTSHQAREATAEATVTLLKGLVASTSQDDYQRRAAVHDHLLGRVTLYVRMHAADPDINPDQIAAAHAISVRKLFQLWQSQPLSLNETIMQLRLEIAQRRLLAQPNLTIAAVARACGFVDASHFSRRFRNALGCTPTDWRALHRKHPPSRAKAASDWTGNTKSPR</sequence>
<reference evidence="7" key="1">
    <citation type="submission" date="2016-10" db="EMBL/GenBank/DDBJ databases">
        <authorList>
            <person name="Varghese N."/>
            <person name="Submissions S."/>
        </authorList>
    </citation>
    <scope>NUCLEOTIDE SEQUENCE [LARGE SCALE GENOMIC DNA]</scope>
    <source>
        <strain evidence="7">CGMCC 4.3530</strain>
    </source>
</reference>
<evidence type="ECO:0000313" key="7">
    <source>
        <dbReference type="Proteomes" id="UP000199529"/>
    </source>
</evidence>
<dbReference type="PROSITE" id="PS01124">
    <property type="entry name" value="HTH_ARAC_FAMILY_2"/>
    <property type="match status" value="1"/>
</dbReference>
<dbReference type="Gene3D" id="1.10.10.60">
    <property type="entry name" value="Homeodomain-like"/>
    <property type="match status" value="1"/>
</dbReference>
<protein>
    <submittedName>
        <fullName evidence="6">Helix-turn-helix domain-containing protein</fullName>
    </submittedName>
</protein>
<feature type="domain" description="HTH araC/xylS-type" evidence="5">
    <location>
        <begin position="215"/>
        <end position="314"/>
    </location>
</feature>
<dbReference type="OrthoDB" id="9799345at2"/>
<evidence type="ECO:0000259" key="5">
    <source>
        <dbReference type="PROSITE" id="PS01124"/>
    </source>
</evidence>
<evidence type="ECO:0000256" key="3">
    <source>
        <dbReference type="ARBA" id="ARBA00023163"/>
    </source>
</evidence>
<dbReference type="InterPro" id="IPR020449">
    <property type="entry name" value="Tscrpt_reg_AraC-type_HTH"/>
</dbReference>
<dbReference type="Proteomes" id="UP000199529">
    <property type="component" value="Unassembled WGS sequence"/>
</dbReference>
<dbReference type="RefSeq" id="WP_093261221.1">
    <property type="nucleotide sequence ID" value="NZ_FNOK01000003.1"/>
</dbReference>
<evidence type="ECO:0000313" key="6">
    <source>
        <dbReference type="EMBL" id="SDW40818.1"/>
    </source>
</evidence>
<dbReference type="EMBL" id="FNOK01000003">
    <property type="protein sequence ID" value="SDW40818.1"/>
    <property type="molecule type" value="Genomic_DNA"/>
</dbReference>
<evidence type="ECO:0000256" key="2">
    <source>
        <dbReference type="ARBA" id="ARBA00023125"/>
    </source>
</evidence>
<dbReference type="STRING" id="418495.SAMN05216215_100340"/>
<dbReference type="SUPFAM" id="SSF46689">
    <property type="entry name" value="Homeodomain-like"/>
    <property type="match status" value="1"/>
</dbReference>
<dbReference type="InterPro" id="IPR050204">
    <property type="entry name" value="AraC_XylS_family_regulators"/>
</dbReference>
<dbReference type="InterPro" id="IPR018060">
    <property type="entry name" value="HTH_AraC"/>
</dbReference>
<dbReference type="InterPro" id="IPR018062">
    <property type="entry name" value="HTH_AraC-typ_CS"/>
</dbReference>
<dbReference type="PANTHER" id="PTHR46796">
    <property type="entry name" value="HTH-TYPE TRANSCRIPTIONAL ACTIVATOR RHAS-RELATED"/>
    <property type="match status" value="1"/>
</dbReference>
<gene>
    <name evidence="6" type="ORF">SAMN05216215_100340</name>
</gene>